<name>A0ACD4VJB2_9CAUL</name>
<dbReference type="EMBL" id="CP119180">
    <property type="protein sequence ID" value="WOB78093.1"/>
    <property type="molecule type" value="Genomic_DNA"/>
</dbReference>
<gene>
    <name evidence="1" type="ORF">PZA08_12305</name>
</gene>
<reference evidence="1" key="1">
    <citation type="submission" date="2023-03" db="EMBL/GenBank/DDBJ databases">
        <title>Genome sequence of Brevundimonas nasdae SJTX8.</title>
        <authorList>
            <person name="Liang R."/>
        </authorList>
    </citation>
    <scope>NUCLEOTIDE SEQUENCE</scope>
    <source>
        <strain evidence="1">X8</strain>
    </source>
</reference>
<evidence type="ECO:0000313" key="1">
    <source>
        <dbReference type="EMBL" id="WOB78093.1"/>
    </source>
</evidence>
<keyword evidence="2" id="KW-1185">Reference proteome</keyword>
<dbReference type="Proteomes" id="UP001302493">
    <property type="component" value="Chromosome"/>
</dbReference>
<organism evidence="1 2">
    <name type="scientific">Brevundimonas nasdae</name>
    <dbReference type="NCBI Taxonomy" id="172043"/>
    <lineage>
        <taxon>Bacteria</taxon>
        <taxon>Pseudomonadati</taxon>
        <taxon>Pseudomonadota</taxon>
        <taxon>Alphaproteobacteria</taxon>
        <taxon>Caulobacterales</taxon>
        <taxon>Caulobacteraceae</taxon>
        <taxon>Brevundimonas</taxon>
    </lineage>
</organism>
<sequence length="145" mass="15263">MDLKQFAGLLAAAALASCNFNATLPKSDPALNAEAKATFADLVAGREAAILARLSSANKTADVRAQIPMLRNMIGHDTAPEPTVTGYQSMTSTSGRFYVVGQDYTYPDRVAHVQTNFVKEGDAWKVAGFNVNVTMTGAPAKAPAA</sequence>
<proteinExistence type="predicted"/>
<evidence type="ECO:0000313" key="2">
    <source>
        <dbReference type="Proteomes" id="UP001302493"/>
    </source>
</evidence>
<protein>
    <submittedName>
        <fullName evidence="1">Uncharacterized protein</fullName>
    </submittedName>
</protein>
<accession>A0ACD4VJB2</accession>